<feature type="compositionally biased region" description="Basic and acidic residues" evidence="1">
    <location>
        <begin position="1168"/>
        <end position="1190"/>
    </location>
</feature>
<evidence type="ECO:0000256" key="1">
    <source>
        <dbReference type="SAM" id="MobiDB-lite"/>
    </source>
</evidence>
<keyword evidence="2" id="KW-0812">Transmembrane</keyword>
<dbReference type="CDD" id="cd09272">
    <property type="entry name" value="RNase_HI_RT_Ty1"/>
    <property type="match status" value="1"/>
</dbReference>
<organism evidence="3 4">
    <name type="scientific">Symbiodinium microadriaticum</name>
    <name type="common">Dinoflagellate</name>
    <name type="synonym">Zooxanthella microadriatica</name>
    <dbReference type="NCBI Taxonomy" id="2951"/>
    <lineage>
        <taxon>Eukaryota</taxon>
        <taxon>Sar</taxon>
        <taxon>Alveolata</taxon>
        <taxon>Dinophyceae</taxon>
        <taxon>Suessiales</taxon>
        <taxon>Symbiodiniaceae</taxon>
        <taxon>Symbiodinium</taxon>
    </lineage>
</organism>
<keyword evidence="2" id="KW-0472">Membrane</keyword>
<dbReference type="EMBL" id="LSRX01000004">
    <property type="protein sequence ID" value="OLQ15397.1"/>
    <property type="molecule type" value="Genomic_DNA"/>
</dbReference>
<sequence length="1413" mass="159942">MLLPLDWALKRFIPVVQQKFQITYEVAHAPGDSFRFLKRLHCITEQGITIRQPASYIQQMQTIMNVKQDSHQRVPCWPDLRNKDNTPELSVEEASKFRQAIGTALYISCDRPDVGFTVRLLAAYMSRPTEHAKTGLVKLIQYLINTCHYGICMKYAKPGTRKLHDYIADHGCSDSDDRFSLEVYSDADWSGSKKDRKSYGGASYCLNGQYIHYICRSQKSVSLSSMESEYYSAVGASCQGIFMKAVIEFMSRSPCDLTVYVDNQACKAFCLRQGVTKASKHFEGRLLWLQDIVQRKVLQMKYVSTHANLGDIHTKPLGPARMQCLLFLHDFVDNCDRSVGENEWNQAHASAMMKAKVRNMKQVTGSSSSWCKKVALLLMMMPMDVEATSATAVYKYNWLPVLAVFMVMMVCLTSVAAMESSQESANDEGWLFITAPCGQVYRRGGAYAAAAILAGLFAWSLGPTARHGVDNGLDDGVYQDTTTTTSTTSGMQQSVDYIYFAALVFFLGVMMVMSILLIKAKRVCSRQQTELAELRELCSALWDEQRDDKSRIADLKKECFELSSENAALQYDILERLRLQEVPLQVKEVPFPRFRKQRLVLLLLERVCRLVRVQEEISRASCWRCLDNRIRRPWKCCVSKVWRCNRINRCVRRCFVVWILERSDEMRLMRKQQRLLGLHALKAKTVDPFVPAPPSSSSAAPTVTASYTPSVPQNRAEKYLPNLPVIDHQGMSKGRMREVECWHSFLETLSSWLALQDEAYVRELQFCVKTKHEIDQASLAANVAARSAKLFYYLTQSLAKWEKGLELLRSCSKRQSQSATGYEVVRTINAQYSIVSRMEAVVVREHCLKLHQECKNIRQPTGVIRHLEDEFSRAESKLTNFTELKQCSVLLQALGPEVRQYVLLHGSSSDWKDLTKSLTYYEEQGKGNDPRQHRHTWAAVAFKVQANQIEVVATAAGSLGGRQTVYRSEAAALCFVCQHTKGHVDVTLDCKALCNRVARGKLPVQSADLLEVILAAESRLDLHWINSHLTEEKFIKKFGQEALWRHAASSAVDSLAQEKAESRRSQAWTLDLKRRDTAVTKVNSLLQARMEAMLQYDKAKGKWLPPKVDKGHAGDSANASELQRWQQDQQLGHNCQLTWTLLRRRTAARTLHSGGSTQNGAAKRPRHEAKPKPEEEVEVKEELQKEERRNKPPRRPKRSKKPTRAGSSGDRPPPPPPPADPASSSEEESEEEEAEGDPILFQEGPGVIQVGPKADMCVMANVAGQPVGLSGIVEQLPTQPGQFLKFLPDHLAGWWQPGLYGGLTKKSRGYACLNSPTHPARCSWKTFTTLLKHCCADAEQVLRKVNRQQTVEENIARLPEDLPRPQHYGKMLELQDVVEKQGSGYKLSLRTSRECFELPFTHFVPPFVRTRME</sequence>
<feature type="compositionally biased region" description="Pro residues" evidence="1">
    <location>
        <begin position="1211"/>
        <end position="1220"/>
    </location>
</feature>
<feature type="transmembrane region" description="Helical" evidence="2">
    <location>
        <begin position="497"/>
        <end position="518"/>
    </location>
</feature>
<gene>
    <name evidence="3" type="primary">GIP</name>
    <name evidence="3" type="ORF">AK812_SmicGene394</name>
</gene>
<dbReference type="Proteomes" id="UP000186817">
    <property type="component" value="Unassembled WGS sequence"/>
</dbReference>
<dbReference type="OrthoDB" id="443183at2759"/>
<keyword evidence="4" id="KW-1185">Reference proteome</keyword>
<feature type="compositionally biased region" description="Basic residues" evidence="1">
    <location>
        <begin position="1191"/>
        <end position="1203"/>
    </location>
</feature>
<accession>A0A1Q9F6W2</accession>
<evidence type="ECO:0000313" key="3">
    <source>
        <dbReference type="EMBL" id="OLQ15397.1"/>
    </source>
</evidence>
<name>A0A1Q9F6W2_SYMMI</name>
<evidence type="ECO:0000313" key="4">
    <source>
        <dbReference type="Proteomes" id="UP000186817"/>
    </source>
</evidence>
<proteinExistence type="predicted"/>
<dbReference type="PANTHER" id="PTHR11439">
    <property type="entry name" value="GAG-POL-RELATED RETROTRANSPOSON"/>
    <property type="match status" value="1"/>
</dbReference>
<feature type="compositionally biased region" description="Acidic residues" evidence="1">
    <location>
        <begin position="1225"/>
        <end position="1236"/>
    </location>
</feature>
<feature type="region of interest" description="Disordered" evidence="1">
    <location>
        <begin position="1149"/>
        <end position="1245"/>
    </location>
</feature>
<reference evidence="3 4" key="1">
    <citation type="submission" date="2016-02" db="EMBL/GenBank/DDBJ databases">
        <title>Genome analysis of coral dinoflagellate symbionts highlights evolutionary adaptations to a symbiotic lifestyle.</title>
        <authorList>
            <person name="Aranda M."/>
            <person name="Li Y."/>
            <person name="Liew Y.J."/>
            <person name="Baumgarten S."/>
            <person name="Simakov O."/>
            <person name="Wilson M."/>
            <person name="Piel J."/>
            <person name="Ashoor H."/>
            <person name="Bougouffa S."/>
            <person name="Bajic V.B."/>
            <person name="Ryu T."/>
            <person name="Ravasi T."/>
            <person name="Bayer T."/>
            <person name="Micklem G."/>
            <person name="Kim H."/>
            <person name="Bhak J."/>
            <person name="Lajeunesse T.C."/>
            <person name="Voolstra C.R."/>
        </authorList>
    </citation>
    <scope>NUCLEOTIDE SEQUENCE [LARGE SCALE GENOMIC DNA]</scope>
    <source>
        <strain evidence="3 4">CCMP2467</strain>
    </source>
</reference>
<comment type="caution">
    <text evidence="3">The sequence shown here is derived from an EMBL/GenBank/DDBJ whole genome shotgun (WGS) entry which is preliminary data.</text>
</comment>
<dbReference type="PANTHER" id="PTHR11439:SF467">
    <property type="entry name" value="INTEGRASE CATALYTIC DOMAIN-CONTAINING PROTEIN"/>
    <property type="match status" value="1"/>
</dbReference>
<protein>
    <submittedName>
        <fullName evidence="3">Copia protein</fullName>
    </submittedName>
</protein>
<feature type="transmembrane region" description="Helical" evidence="2">
    <location>
        <begin position="398"/>
        <end position="418"/>
    </location>
</feature>
<evidence type="ECO:0000256" key="2">
    <source>
        <dbReference type="SAM" id="Phobius"/>
    </source>
</evidence>
<keyword evidence="2" id="KW-1133">Transmembrane helix</keyword>